<comment type="similarity">
    <text evidence="2 3">Belongs to the gamma-glutamylcyclotransferase family.</text>
</comment>
<sequence>MGAAAAEDDRAIIFTYGTLKRGFSNHGIIQEMILAGDAAFLGVSLTADRFPLVCGPYCVPFLIKLPGAGERVLGELYAISRRVLARVDELEGVSRGHYERRPISAHLLIGGEGGGGGGDGAELLVEAEAYYANHSFGEELWRKNGEKGFCSYSSEVAMGYVRRRDRPQDITFLDQIRIFVSSAAD</sequence>
<dbReference type="SUPFAM" id="SSF110857">
    <property type="entry name" value="Gamma-glutamyl cyclotransferase-like"/>
    <property type="match status" value="1"/>
</dbReference>
<evidence type="ECO:0000256" key="3">
    <source>
        <dbReference type="RuleBase" id="RU367036"/>
    </source>
</evidence>
<reference evidence="5 6" key="1">
    <citation type="journal article" date="2022" name="Nat. Plants">
        <title>Genomes of leafy and leafless Platanthera orchids illuminate the evolution of mycoheterotrophy.</title>
        <authorList>
            <person name="Li M.H."/>
            <person name="Liu K.W."/>
            <person name="Li Z."/>
            <person name="Lu H.C."/>
            <person name="Ye Q.L."/>
            <person name="Zhang D."/>
            <person name="Wang J.Y."/>
            <person name="Li Y.F."/>
            <person name="Zhong Z.M."/>
            <person name="Liu X."/>
            <person name="Yu X."/>
            <person name="Liu D.K."/>
            <person name="Tu X.D."/>
            <person name="Liu B."/>
            <person name="Hao Y."/>
            <person name="Liao X.Y."/>
            <person name="Jiang Y.T."/>
            <person name="Sun W.H."/>
            <person name="Chen J."/>
            <person name="Chen Y.Q."/>
            <person name="Ai Y."/>
            <person name="Zhai J.W."/>
            <person name="Wu S.S."/>
            <person name="Zhou Z."/>
            <person name="Hsiao Y.Y."/>
            <person name="Wu W.L."/>
            <person name="Chen Y.Y."/>
            <person name="Lin Y.F."/>
            <person name="Hsu J.L."/>
            <person name="Li C.Y."/>
            <person name="Wang Z.W."/>
            <person name="Zhao X."/>
            <person name="Zhong W.Y."/>
            <person name="Ma X.K."/>
            <person name="Ma L."/>
            <person name="Huang J."/>
            <person name="Chen G.Z."/>
            <person name="Huang M.Z."/>
            <person name="Huang L."/>
            <person name="Peng D.H."/>
            <person name="Luo Y.B."/>
            <person name="Zou S.Q."/>
            <person name="Chen S.P."/>
            <person name="Lan S."/>
            <person name="Tsai W.C."/>
            <person name="Van de Peer Y."/>
            <person name="Liu Z.J."/>
        </authorList>
    </citation>
    <scope>NUCLEOTIDE SEQUENCE [LARGE SCALE GENOMIC DNA]</scope>
    <source>
        <strain evidence="5">Lor288</strain>
    </source>
</reference>
<dbReference type="InterPro" id="IPR039126">
    <property type="entry name" value="GGACT"/>
</dbReference>
<name>A0ABR2LP16_9ASPA</name>
<organism evidence="5 6">
    <name type="scientific">Platanthera guangdongensis</name>
    <dbReference type="NCBI Taxonomy" id="2320717"/>
    <lineage>
        <taxon>Eukaryota</taxon>
        <taxon>Viridiplantae</taxon>
        <taxon>Streptophyta</taxon>
        <taxon>Embryophyta</taxon>
        <taxon>Tracheophyta</taxon>
        <taxon>Spermatophyta</taxon>
        <taxon>Magnoliopsida</taxon>
        <taxon>Liliopsida</taxon>
        <taxon>Asparagales</taxon>
        <taxon>Orchidaceae</taxon>
        <taxon>Orchidoideae</taxon>
        <taxon>Orchideae</taxon>
        <taxon>Orchidinae</taxon>
        <taxon>Platanthera</taxon>
    </lineage>
</organism>
<feature type="domain" description="Gamma-glutamylcyclotransferase AIG2-like" evidence="4">
    <location>
        <begin position="13"/>
        <end position="134"/>
    </location>
</feature>
<evidence type="ECO:0000313" key="6">
    <source>
        <dbReference type="Proteomes" id="UP001412067"/>
    </source>
</evidence>
<dbReference type="PANTHER" id="PTHR12510:SF4">
    <property type="entry name" value="GAMMA-GLUTAMYLAMINECYCLOTRANSFERASE"/>
    <property type="match status" value="1"/>
</dbReference>
<dbReference type="EMBL" id="JBBWWR010000017">
    <property type="protein sequence ID" value="KAK8946097.1"/>
    <property type="molecule type" value="Genomic_DNA"/>
</dbReference>
<proteinExistence type="inferred from homology"/>
<gene>
    <name evidence="5" type="ORF">KSP40_PGU006014</name>
</gene>
<dbReference type="PANTHER" id="PTHR12510">
    <property type="entry name" value="TROPONIN C-AKIN-1 PROTEIN"/>
    <property type="match status" value="1"/>
</dbReference>
<keyword evidence="6" id="KW-1185">Reference proteome</keyword>
<dbReference type="InterPro" id="IPR009288">
    <property type="entry name" value="AIG2-like_dom"/>
</dbReference>
<evidence type="ECO:0000256" key="2">
    <source>
        <dbReference type="ARBA" id="ARBA00008861"/>
    </source>
</evidence>
<protein>
    <recommendedName>
        <fullName evidence="3">Gamma-glutamylcyclotransferase family protein</fullName>
    </recommendedName>
</protein>
<evidence type="ECO:0000259" key="4">
    <source>
        <dbReference type="Pfam" id="PF06094"/>
    </source>
</evidence>
<accession>A0ABR2LP16</accession>
<comment type="function">
    <text evidence="1">Putative gamma-glutamylcyclotransferase.</text>
</comment>
<dbReference type="CDD" id="cd06661">
    <property type="entry name" value="GGCT_like"/>
    <property type="match status" value="1"/>
</dbReference>
<dbReference type="InterPro" id="IPR013024">
    <property type="entry name" value="GGCT-like"/>
</dbReference>
<dbReference type="Pfam" id="PF06094">
    <property type="entry name" value="GGACT"/>
    <property type="match status" value="1"/>
</dbReference>
<evidence type="ECO:0000256" key="1">
    <source>
        <dbReference type="ARBA" id="ARBA00002782"/>
    </source>
</evidence>
<dbReference type="Proteomes" id="UP001412067">
    <property type="component" value="Unassembled WGS sequence"/>
</dbReference>
<dbReference type="InterPro" id="IPR036568">
    <property type="entry name" value="GGCT-like_sf"/>
</dbReference>
<evidence type="ECO:0000313" key="5">
    <source>
        <dbReference type="EMBL" id="KAK8946097.1"/>
    </source>
</evidence>
<comment type="caution">
    <text evidence="5">The sequence shown here is derived from an EMBL/GenBank/DDBJ whole genome shotgun (WGS) entry which is preliminary data.</text>
</comment>
<dbReference type="Gene3D" id="3.10.490.10">
    <property type="entry name" value="Gamma-glutamyl cyclotransferase-like"/>
    <property type="match status" value="1"/>
</dbReference>